<keyword evidence="1" id="KW-0472">Membrane</keyword>
<evidence type="ECO:0000313" key="2">
    <source>
        <dbReference type="EMBL" id="KAI3873885.1"/>
    </source>
</evidence>
<feature type="transmembrane region" description="Helical" evidence="1">
    <location>
        <begin position="253"/>
        <end position="281"/>
    </location>
</feature>
<feature type="transmembrane region" description="Helical" evidence="1">
    <location>
        <begin position="124"/>
        <end position="149"/>
    </location>
</feature>
<proteinExistence type="predicted"/>
<sequence>MNMERVDKSMGFFGIFKEAYKLTASRKKVFSQITLAILLPLTILLLSQYQISHYIRTKTYQTNDGETSRWILFGVTNFLYLIFILCLYLFASAAMAHVVACLYTSKDTTFKKAISVFPKVWGRLVVTFLWWFLVALIWSTVASLLYLWFFASQDGFEYNIPRTKNAIVISSISIPYGVGLLYMTLVWSTTTVVSVLEKDYGRIAMIKSIKLIWGKTLVSCAILFVLAILVAGIGYPFIEFVVLGKISSLTGKVFLGIACYLLMIVLVHFSLVIQTVIYFVCKSYHNEDVVSAAQHLEGPYAHINREKEVRLEPAAIV</sequence>
<evidence type="ECO:0000313" key="3">
    <source>
        <dbReference type="Proteomes" id="UP001202328"/>
    </source>
</evidence>
<feature type="transmembrane region" description="Helical" evidence="1">
    <location>
        <begin position="29"/>
        <end position="50"/>
    </location>
</feature>
<dbReference type="PANTHER" id="PTHR33133">
    <property type="entry name" value="OS08G0107100 PROTEIN-RELATED"/>
    <property type="match status" value="1"/>
</dbReference>
<reference evidence="2" key="1">
    <citation type="submission" date="2022-04" db="EMBL/GenBank/DDBJ databases">
        <title>A functionally conserved STORR gene fusion in Papaver species that diverged 16.8 million years ago.</title>
        <authorList>
            <person name="Catania T."/>
        </authorList>
    </citation>
    <scope>NUCLEOTIDE SEQUENCE</scope>
    <source>
        <strain evidence="2">S-188037</strain>
    </source>
</reference>
<evidence type="ECO:0000256" key="1">
    <source>
        <dbReference type="SAM" id="Phobius"/>
    </source>
</evidence>
<keyword evidence="1" id="KW-0812">Transmembrane</keyword>
<feature type="transmembrane region" description="Helical" evidence="1">
    <location>
        <begin position="70"/>
        <end position="103"/>
    </location>
</feature>
<dbReference type="AlphaFoldDB" id="A0AAD4S7W4"/>
<dbReference type="EMBL" id="JAJJMB010012717">
    <property type="protein sequence ID" value="KAI3873885.1"/>
    <property type="molecule type" value="Genomic_DNA"/>
</dbReference>
<dbReference type="Proteomes" id="UP001202328">
    <property type="component" value="Unassembled WGS sequence"/>
</dbReference>
<organism evidence="2 3">
    <name type="scientific">Papaver atlanticum</name>
    <dbReference type="NCBI Taxonomy" id="357466"/>
    <lineage>
        <taxon>Eukaryota</taxon>
        <taxon>Viridiplantae</taxon>
        <taxon>Streptophyta</taxon>
        <taxon>Embryophyta</taxon>
        <taxon>Tracheophyta</taxon>
        <taxon>Spermatophyta</taxon>
        <taxon>Magnoliopsida</taxon>
        <taxon>Ranunculales</taxon>
        <taxon>Papaveraceae</taxon>
        <taxon>Papaveroideae</taxon>
        <taxon>Papaver</taxon>
    </lineage>
</organism>
<comment type="caution">
    <text evidence="2">The sequence shown here is derived from an EMBL/GenBank/DDBJ whole genome shotgun (WGS) entry which is preliminary data.</text>
</comment>
<name>A0AAD4S7W4_9MAGN</name>
<dbReference type="PANTHER" id="PTHR33133:SF5">
    <property type="entry name" value="OS08G0107100 PROTEIN"/>
    <property type="match status" value="1"/>
</dbReference>
<keyword evidence="1" id="KW-1133">Transmembrane helix</keyword>
<feature type="transmembrane region" description="Helical" evidence="1">
    <location>
        <begin position="217"/>
        <end position="238"/>
    </location>
</feature>
<keyword evidence="3" id="KW-1185">Reference proteome</keyword>
<feature type="transmembrane region" description="Helical" evidence="1">
    <location>
        <begin position="169"/>
        <end position="196"/>
    </location>
</feature>
<accession>A0AAD4S7W4</accession>
<gene>
    <name evidence="2" type="ORF">MKW98_001534</name>
</gene>
<protein>
    <submittedName>
        <fullName evidence="2">Uncharacterized protein</fullName>
    </submittedName>
</protein>